<dbReference type="Pfam" id="PF01261">
    <property type="entry name" value="AP_endonuc_2"/>
    <property type="match status" value="1"/>
</dbReference>
<name>A0A0D6QBA4_KOMXY</name>
<dbReference type="EMBL" id="BANJ01000054">
    <property type="protein sequence ID" value="GAO00634.1"/>
    <property type="molecule type" value="Genomic_DNA"/>
</dbReference>
<dbReference type="InterPro" id="IPR050312">
    <property type="entry name" value="IolE/XylAMocC-like"/>
</dbReference>
<feature type="domain" description="Xylose isomerase-like TIM barrel" evidence="1">
    <location>
        <begin position="42"/>
        <end position="279"/>
    </location>
</feature>
<accession>A0A0D6QBA4</accession>
<dbReference type="GO" id="GO:0016853">
    <property type="term" value="F:isomerase activity"/>
    <property type="evidence" value="ECO:0007669"/>
    <property type="project" value="UniProtKB-KW"/>
</dbReference>
<organism evidence="2 3">
    <name type="scientific">Komagataeibacter xylinus NBRC 13693</name>
    <dbReference type="NCBI Taxonomy" id="1234668"/>
    <lineage>
        <taxon>Bacteria</taxon>
        <taxon>Pseudomonadati</taxon>
        <taxon>Pseudomonadota</taxon>
        <taxon>Alphaproteobacteria</taxon>
        <taxon>Acetobacterales</taxon>
        <taxon>Acetobacteraceae</taxon>
        <taxon>Komagataeibacter</taxon>
    </lineage>
</organism>
<dbReference type="SUPFAM" id="SSF51658">
    <property type="entry name" value="Xylose isomerase-like"/>
    <property type="match status" value="1"/>
</dbReference>
<dbReference type="InterPro" id="IPR036237">
    <property type="entry name" value="Xyl_isomerase-like_sf"/>
</dbReference>
<dbReference type="Gene3D" id="3.20.20.150">
    <property type="entry name" value="Divalent-metal-dependent TIM barrel enzymes"/>
    <property type="match status" value="1"/>
</dbReference>
<dbReference type="InterPro" id="IPR013022">
    <property type="entry name" value="Xyl_isomerase-like_TIM-brl"/>
</dbReference>
<dbReference type="PANTHER" id="PTHR12110">
    <property type="entry name" value="HYDROXYPYRUVATE ISOMERASE"/>
    <property type="match status" value="1"/>
</dbReference>
<dbReference type="Proteomes" id="UP000032683">
    <property type="component" value="Unassembled WGS sequence"/>
</dbReference>
<dbReference type="RefSeq" id="WP_187294214.1">
    <property type="nucleotide sequence ID" value="NZ_BANJ01000054.1"/>
</dbReference>
<evidence type="ECO:0000313" key="3">
    <source>
        <dbReference type="Proteomes" id="UP000032683"/>
    </source>
</evidence>
<proteinExistence type="predicted"/>
<keyword evidence="2" id="KW-0413">Isomerase</keyword>
<evidence type="ECO:0000313" key="2">
    <source>
        <dbReference type="EMBL" id="GAO00634.1"/>
    </source>
</evidence>
<evidence type="ECO:0000259" key="1">
    <source>
        <dbReference type="Pfam" id="PF01261"/>
    </source>
</evidence>
<sequence length="313" mass="33737">MQVKIGTDLVTFYNPAFWGVCTEAEVATVAAADGRAFWTRIFDSLHDAGITGLELTFPPFDQAGAVAAFGSEAALAHALKIRNLEIWSDFFPALDRIPVHEYASAEPQILAQVDAAARFLVAMGGKVLVAGLPCRRTFLSEPPAFVDLAFAAPIASLLNRMGFAAARHGITLAIHTEAHTVACAPRDVDLFMLLTDPRYVSLCPDPAHIILEGGNPTDVLTRHVARVVAMHWKDATSAMPVDTPIGQDIHTRHRAYFCELGNGQANFAQLAALLARAPLRCGPIMELDACPRPVPALQRGITFINHMVGENAP</sequence>
<gene>
    <name evidence="2" type="ORF">Gxy13693_054_008</name>
</gene>
<dbReference type="AlphaFoldDB" id="A0A0D6QBA4"/>
<dbReference type="PANTHER" id="PTHR12110:SF41">
    <property type="entry name" value="INOSOSE DEHYDRATASE"/>
    <property type="match status" value="1"/>
</dbReference>
<reference evidence="2 3" key="1">
    <citation type="submission" date="2012-11" db="EMBL/GenBank/DDBJ databases">
        <title>Whole genome sequence of Gluconacetobacter xylinus NBRC 13693.</title>
        <authorList>
            <person name="Azuma Y."/>
            <person name="Higashiura N."/>
            <person name="Hirakawa H."/>
            <person name="Matsushita K."/>
        </authorList>
    </citation>
    <scope>NUCLEOTIDE SEQUENCE [LARGE SCALE GENOMIC DNA]</scope>
    <source>
        <strain evidence="2 3">NBRC 13693</strain>
    </source>
</reference>
<protein>
    <submittedName>
        <fullName evidence="2">Xylose isomerase</fullName>
    </submittedName>
</protein>
<comment type="caution">
    <text evidence="2">The sequence shown here is derived from an EMBL/GenBank/DDBJ whole genome shotgun (WGS) entry which is preliminary data.</text>
</comment>